<dbReference type="CDD" id="cd20557">
    <property type="entry name" value="CYCLIN_ScPCL1-like"/>
    <property type="match status" value="1"/>
</dbReference>
<keyword evidence="5" id="KW-1185">Reference proteome</keyword>
<reference evidence="3" key="1">
    <citation type="submission" date="2009-11" db="EMBL/GenBank/DDBJ databases">
        <authorList>
            <consortium name="The Broad Institute Genome Sequencing Platform"/>
            <person name="Ward D."/>
            <person name="Feldgarden M."/>
            <person name="Earl A."/>
            <person name="Young S.K."/>
            <person name="Zeng Q."/>
            <person name="Koehrsen M."/>
            <person name="Alvarado L."/>
            <person name="Berlin A."/>
            <person name="Bochicchio J."/>
            <person name="Borenstein D."/>
            <person name="Chapman S.B."/>
            <person name="Chen Z."/>
            <person name="Engels R."/>
            <person name="Freedman E."/>
            <person name="Gellesch M."/>
            <person name="Goldberg J."/>
            <person name="Griggs A."/>
            <person name="Gujja S."/>
            <person name="Heilman E."/>
            <person name="Heiman D."/>
            <person name="Hepburn T."/>
            <person name="Howarth C."/>
            <person name="Jen D."/>
            <person name="Larson L."/>
            <person name="Lewis B."/>
            <person name="Mehta T."/>
            <person name="Park D."/>
            <person name="Pearson M."/>
            <person name="Roberts A."/>
            <person name="Saif S."/>
            <person name="Shea T."/>
            <person name="Shenoy N."/>
            <person name="Sisk P."/>
            <person name="Stolte C."/>
            <person name="Sykes S."/>
            <person name="Thomson T."/>
            <person name="Walk T."/>
            <person name="White J."/>
            <person name="Yandava C."/>
            <person name="Izard J."/>
            <person name="Baranova O.V."/>
            <person name="Blanton J.M."/>
            <person name="Tanner A.C."/>
            <person name="Dewhirst F.E."/>
            <person name="Haas B."/>
            <person name="Nusbaum C."/>
            <person name="Birren B."/>
        </authorList>
    </citation>
    <scope>NUCLEOTIDE SEQUENCE [LARGE SCALE GENOMIC DNA]</scope>
    <source>
        <strain evidence="3">1-1 BBBD Race 1</strain>
    </source>
</reference>
<dbReference type="GO" id="GO:0000307">
    <property type="term" value="C:cyclin-dependent protein kinase holoenzyme complex"/>
    <property type="evidence" value="ECO:0007669"/>
    <property type="project" value="TreeGrafter"/>
</dbReference>
<feature type="domain" description="Cyclin N-terminal" evidence="2">
    <location>
        <begin position="127"/>
        <end position="228"/>
    </location>
</feature>
<reference evidence="4 5" key="3">
    <citation type="journal article" date="2017" name="G3 (Bethesda)">
        <title>Comparative analysis highlights variable genome content of wheat rusts and divergence of the mating loci.</title>
        <authorList>
            <person name="Cuomo C.A."/>
            <person name="Bakkeren G."/>
            <person name="Khalil H.B."/>
            <person name="Panwar V."/>
            <person name="Joly D."/>
            <person name="Linning R."/>
            <person name="Sakthikumar S."/>
            <person name="Song X."/>
            <person name="Adiconis X."/>
            <person name="Fan L."/>
            <person name="Goldberg J.M."/>
            <person name="Levin J.Z."/>
            <person name="Young S."/>
            <person name="Zeng Q."/>
            <person name="Anikster Y."/>
            <person name="Bruce M."/>
            <person name="Wang M."/>
            <person name="Yin C."/>
            <person name="McCallum B."/>
            <person name="Szabo L.J."/>
            <person name="Hulbert S."/>
            <person name="Chen X."/>
            <person name="Fellers J.P."/>
        </authorList>
    </citation>
    <scope>NUCLEOTIDE SEQUENCE</scope>
    <source>
        <strain evidence="4">isolate 1-1 / race 1 (BBBD)</strain>
        <strain evidence="5">Isolate 1-1 / race 1 (BBBD)</strain>
    </source>
</reference>
<dbReference type="VEuPathDB" id="FungiDB:PTTG_02236"/>
<dbReference type="PANTHER" id="PTHR15615">
    <property type="match status" value="1"/>
</dbReference>
<dbReference type="InterPro" id="IPR013922">
    <property type="entry name" value="Cyclin_PHO80-like"/>
</dbReference>
<reference evidence="4" key="4">
    <citation type="submission" date="2025-05" db="UniProtKB">
        <authorList>
            <consortium name="EnsemblFungi"/>
        </authorList>
    </citation>
    <scope>IDENTIFICATION</scope>
    <source>
        <strain evidence="4">isolate 1-1 / race 1 (BBBD)</strain>
    </source>
</reference>
<feature type="region of interest" description="Disordered" evidence="1">
    <location>
        <begin position="1"/>
        <end position="29"/>
    </location>
</feature>
<dbReference type="PANTHER" id="PTHR15615:SF10">
    <property type="entry name" value="PHO85 CYCLIN-2-RELATED"/>
    <property type="match status" value="1"/>
</dbReference>
<dbReference type="GO" id="GO:0016538">
    <property type="term" value="F:cyclin-dependent protein serine/threonine kinase regulator activity"/>
    <property type="evidence" value="ECO:0007669"/>
    <property type="project" value="TreeGrafter"/>
</dbReference>
<dbReference type="AlphaFoldDB" id="A0A0C4EN95"/>
<evidence type="ECO:0000259" key="2">
    <source>
        <dbReference type="Pfam" id="PF00134"/>
    </source>
</evidence>
<dbReference type="EMBL" id="ADAS02000065">
    <property type="protein sequence ID" value="OAV92368.1"/>
    <property type="molecule type" value="Genomic_DNA"/>
</dbReference>
<feature type="region of interest" description="Disordered" evidence="1">
    <location>
        <begin position="77"/>
        <end position="126"/>
    </location>
</feature>
<reference evidence="3" key="2">
    <citation type="submission" date="2016-05" db="EMBL/GenBank/DDBJ databases">
        <title>Comparative analysis highlights variable genome content of wheat rusts and divergence of the mating loci.</title>
        <authorList>
            <person name="Cuomo C.A."/>
            <person name="Bakkeren G."/>
            <person name="Szabo L."/>
            <person name="Khalil H."/>
            <person name="Joly D."/>
            <person name="Goldberg J."/>
            <person name="Young S."/>
            <person name="Zeng Q."/>
            <person name="Fellers J."/>
        </authorList>
    </citation>
    <scope>NUCLEOTIDE SEQUENCE [LARGE SCALE GENOMIC DNA]</scope>
    <source>
        <strain evidence="3">1-1 BBBD Race 1</strain>
    </source>
</reference>
<protein>
    <submittedName>
        <fullName evidence="4">Cyclin N-terminal domain-containing protein</fullName>
    </submittedName>
</protein>
<dbReference type="GO" id="GO:0005634">
    <property type="term" value="C:nucleus"/>
    <property type="evidence" value="ECO:0007669"/>
    <property type="project" value="TreeGrafter"/>
</dbReference>
<proteinExistence type="predicted"/>
<dbReference type="EnsemblFungi" id="PTTG_02236-t43_1">
    <property type="protein sequence ID" value="PTTG_02236-t43_1-p1"/>
    <property type="gene ID" value="PTTG_02236"/>
</dbReference>
<dbReference type="GO" id="GO:0019901">
    <property type="term" value="F:protein kinase binding"/>
    <property type="evidence" value="ECO:0007669"/>
    <property type="project" value="InterPro"/>
</dbReference>
<dbReference type="OrthoDB" id="10250320at2759"/>
<dbReference type="SUPFAM" id="SSF47954">
    <property type="entry name" value="Cyclin-like"/>
    <property type="match status" value="1"/>
</dbReference>
<dbReference type="Proteomes" id="UP000005240">
    <property type="component" value="Unassembled WGS sequence"/>
</dbReference>
<feature type="compositionally biased region" description="Polar residues" evidence="1">
    <location>
        <begin position="1"/>
        <end position="10"/>
    </location>
</feature>
<dbReference type="Gene3D" id="1.10.472.10">
    <property type="entry name" value="Cyclin-like"/>
    <property type="match status" value="1"/>
</dbReference>
<gene>
    <name evidence="3" type="ORF">PTTG_02236</name>
</gene>
<organism evidence="3">
    <name type="scientific">Puccinia triticina (isolate 1-1 / race 1 (BBBD))</name>
    <name type="common">Brown leaf rust fungus</name>
    <dbReference type="NCBI Taxonomy" id="630390"/>
    <lineage>
        <taxon>Eukaryota</taxon>
        <taxon>Fungi</taxon>
        <taxon>Dikarya</taxon>
        <taxon>Basidiomycota</taxon>
        <taxon>Pucciniomycotina</taxon>
        <taxon>Pucciniomycetes</taxon>
        <taxon>Pucciniales</taxon>
        <taxon>Pucciniaceae</taxon>
        <taxon>Puccinia</taxon>
    </lineage>
</organism>
<feature type="compositionally biased region" description="Polar residues" evidence="1">
    <location>
        <begin position="99"/>
        <end position="126"/>
    </location>
</feature>
<dbReference type="STRING" id="630390.A0A0C4EN95"/>
<evidence type="ECO:0000313" key="3">
    <source>
        <dbReference type="EMBL" id="OAV92368.1"/>
    </source>
</evidence>
<dbReference type="InterPro" id="IPR036915">
    <property type="entry name" value="Cyclin-like_sf"/>
</dbReference>
<accession>A0A0C4EN95</accession>
<dbReference type="Pfam" id="PF00134">
    <property type="entry name" value="Cyclin_N"/>
    <property type="match status" value="1"/>
</dbReference>
<evidence type="ECO:0000313" key="5">
    <source>
        <dbReference type="Proteomes" id="UP000005240"/>
    </source>
</evidence>
<name>A0A0C4EN95_PUCT1</name>
<evidence type="ECO:0000313" key="4">
    <source>
        <dbReference type="EnsemblFungi" id="PTTG_02236-t43_1-p1"/>
    </source>
</evidence>
<dbReference type="OMA" id="EVIECAP"/>
<sequence>MAVSLNKSTLSMSSAGSDDRSSAPAPIPANMLRRHPASLIPRHMHDPVLLGLLKAPVNDDLIEYVAERTLAVVATPTDPVQLPTPPSTPVKASFRLPMSRTSRQSLSPDSLGKNSLTVPDASNGSSVPSLTTFIKLTASQSNAQAPTLLVTLVYLDRLRRRLKGAKAAKGMQCTYHRLFLACLIAAAKYCNDCCPRNIHWVKWSGLFTLSEVNLMEQELLMLLDYELRVEEDYLLAMCAPFLPTPSSQKPSLMDRQAPSLASCNTTRTTSVDSEEVPSTPLCSPIVIRLDTRHVVSPDSDSPQNKKIRISEVASNSTSTVIKRAKSWYGNFRASTNF</sequence>
<dbReference type="InterPro" id="IPR006671">
    <property type="entry name" value="Cyclin_N"/>
</dbReference>
<evidence type="ECO:0000256" key="1">
    <source>
        <dbReference type="SAM" id="MobiDB-lite"/>
    </source>
</evidence>